<feature type="compositionally biased region" description="Basic and acidic residues" evidence="1">
    <location>
        <begin position="424"/>
        <end position="437"/>
    </location>
</feature>
<dbReference type="EMBL" id="BAABXL010000001">
    <property type="protein sequence ID" value="GAA6268398.1"/>
    <property type="molecule type" value="Genomic_DNA"/>
</dbReference>
<name>A0ABQ0AWI7_9FIRM</name>
<feature type="transmembrane region" description="Helical" evidence="2">
    <location>
        <begin position="250"/>
        <end position="270"/>
    </location>
</feature>
<dbReference type="PANTHER" id="PTHR41771:SF1">
    <property type="entry name" value="MEMBRANE PROTEIN"/>
    <property type="match status" value="1"/>
</dbReference>
<feature type="transmembrane region" description="Helical" evidence="2">
    <location>
        <begin position="311"/>
        <end position="329"/>
    </location>
</feature>
<feature type="transmembrane region" description="Helical" evidence="2">
    <location>
        <begin position="127"/>
        <end position="144"/>
    </location>
</feature>
<keyword evidence="2" id="KW-0472">Membrane</keyword>
<dbReference type="Pfam" id="PF07907">
    <property type="entry name" value="YibE_F"/>
    <property type="match status" value="1"/>
</dbReference>
<feature type="transmembrane region" description="Helical" evidence="2">
    <location>
        <begin position="349"/>
        <end position="371"/>
    </location>
</feature>
<feature type="transmembrane region" description="Helical" evidence="2">
    <location>
        <begin position="12"/>
        <end position="29"/>
    </location>
</feature>
<feature type="transmembrane region" description="Helical" evidence="2">
    <location>
        <begin position="151"/>
        <end position="170"/>
    </location>
</feature>
<proteinExistence type="predicted"/>
<keyword evidence="4" id="KW-1185">Reference proteome</keyword>
<keyword evidence="2" id="KW-0812">Transmembrane</keyword>
<feature type="transmembrane region" description="Helical" evidence="2">
    <location>
        <begin position="176"/>
        <end position="195"/>
    </location>
</feature>
<feature type="region of interest" description="Disordered" evidence="1">
    <location>
        <begin position="404"/>
        <end position="437"/>
    </location>
</feature>
<accession>A0ABQ0AWI7</accession>
<feature type="transmembrane region" description="Helical" evidence="2">
    <location>
        <begin position="202"/>
        <end position="222"/>
    </location>
</feature>
<evidence type="ECO:0000256" key="1">
    <source>
        <dbReference type="SAM" id="MobiDB-lite"/>
    </source>
</evidence>
<sequence length="450" mass="48229">MNEKQILQIKKRFFLAAVVLLGILAVWKLNDISKTQLVNRTGQTFETGVVVRILEDNIQEDGTRVGQQTVVVRMTSGVKKGQELTTTSSAGYLFGAACRVGMRVVILQSVAGDSVITSVYSMDRKEVMIGFALLYLAALCIVGGRKGVRGALGLVFTFGAIIYVYLPAVYLGCSPFWTSVWICAITALVTMYLIGGATKKTLCATLGTLAGVIIAGVTAAIFSELSGITGWNVSDIESLLTLYETNGIKVGGLLFSGLLISALGAVMDVAMSISSSMKELCDQNPDITRRELMKAGMRVGRDMMGTDSNTLILAFAGSSVSMLLMDYAYNLPFLQIINSNNIGIAVMQGLSGSFGIVLSVPATVMSGAFIYKRKERTEKAGRSLRFQKGYKAEFPIQQPACEADSLSHGKGCQDGSDSQPRNMAQKEKGHASGDDKAGYIKADLDFGIRP</sequence>
<organism evidence="3 4">
    <name type="scientific">Enterocloster alcoholdehydrogenati</name>
    <dbReference type="NCBI Taxonomy" id="2547410"/>
    <lineage>
        <taxon>Bacteria</taxon>
        <taxon>Bacillati</taxon>
        <taxon>Bacillota</taxon>
        <taxon>Clostridia</taxon>
        <taxon>Lachnospirales</taxon>
        <taxon>Lachnospiraceae</taxon>
        <taxon>Enterocloster</taxon>
    </lineage>
</organism>
<evidence type="ECO:0000313" key="3">
    <source>
        <dbReference type="EMBL" id="GAA6268398.1"/>
    </source>
</evidence>
<protein>
    <submittedName>
        <fullName evidence="3">YibE/F family protein</fullName>
    </submittedName>
</protein>
<dbReference type="Proteomes" id="UP001600894">
    <property type="component" value="Unassembled WGS sequence"/>
</dbReference>
<dbReference type="InterPro" id="IPR012507">
    <property type="entry name" value="YibE_F"/>
</dbReference>
<evidence type="ECO:0000313" key="4">
    <source>
        <dbReference type="Proteomes" id="UP001600894"/>
    </source>
</evidence>
<dbReference type="PANTHER" id="PTHR41771">
    <property type="entry name" value="MEMBRANE PROTEIN-RELATED"/>
    <property type="match status" value="1"/>
</dbReference>
<comment type="caution">
    <text evidence="3">The sequence shown here is derived from an EMBL/GenBank/DDBJ whole genome shotgun (WGS) entry which is preliminary data.</text>
</comment>
<keyword evidence="2" id="KW-1133">Transmembrane helix</keyword>
<gene>
    <name evidence="3" type="ORF">F130042H8_14580</name>
</gene>
<evidence type="ECO:0000256" key="2">
    <source>
        <dbReference type="SAM" id="Phobius"/>
    </source>
</evidence>
<reference evidence="3 4" key="1">
    <citation type="submission" date="2024-04" db="EMBL/GenBank/DDBJ databases">
        <title>Defined microbial consortia suppress multidrug-resistant proinflammatory Enterobacteriaceae via ecological control.</title>
        <authorList>
            <person name="Furuichi M."/>
            <person name="Kawaguchi T."/>
            <person name="Pust M."/>
            <person name="Yasuma K."/>
            <person name="Plichta D."/>
            <person name="Hasegawa N."/>
            <person name="Ohya T."/>
            <person name="Bhattarai S."/>
            <person name="Sasajima S."/>
            <person name="Aoto Y."/>
            <person name="Tuganbaev T."/>
            <person name="Yaginuma M."/>
            <person name="Ueda M."/>
            <person name="Okahashi N."/>
            <person name="Amafuji K."/>
            <person name="Kiridooshi Y."/>
            <person name="Sugita K."/>
            <person name="Strazar M."/>
            <person name="Skelly A."/>
            <person name="Suda W."/>
            <person name="Hattori M."/>
            <person name="Nakamoto N."/>
            <person name="Caballero S."/>
            <person name="Norman J."/>
            <person name="Olle B."/>
            <person name="Tanoue T."/>
            <person name="Arita M."/>
            <person name="Bucci V."/>
            <person name="Atarashi K."/>
            <person name="Xavier R."/>
            <person name="Honda K."/>
        </authorList>
    </citation>
    <scope>NUCLEOTIDE SEQUENCE [LARGE SCALE GENOMIC DNA]</scope>
    <source>
        <strain evidence="4">f13</strain>
    </source>
</reference>